<dbReference type="RefSeq" id="WP_386822884.1">
    <property type="nucleotide sequence ID" value="NZ_JBHTIF010000001.1"/>
</dbReference>
<gene>
    <name evidence="1" type="ORF">ACFQ0E_06625</name>
</gene>
<dbReference type="EMBL" id="JBHTIF010000001">
    <property type="protein sequence ID" value="MFD0725276.1"/>
    <property type="molecule type" value="Genomic_DNA"/>
</dbReference>
<comment type="caution">
    <text evidence="1">The sequence shown here is derived from an EMBL/GenBank/DDBJ whole genome shotgun (WGS) entry which is preliminary data.</text>
</comment>
<organism evidence="1 2">
    <name type="scientific">Lysobacter brunescens</name>
    <dbReference type="NCBI Taxonomy" id="262323"/>
    <lineage>
        <taxon>Bacteria</taxon>
        <taxon>Pseudomonadati</taxon>
        <taxon>Pseudomonadota</taxon>
        <taxon>Gammaproteobacteria</taxon>
        <taxon>Lysobacterales</taxon>
        <taxon>Lysobacteraceae</taxon>
        <taxon>Lysobacter</taxon>
    </lineage>
</organism>
<evidence type="ECO:0000313" key="1">
    <source>
        <dbReference type="EMBL" id="MFD0725276.1"/>
    </source>
</evidence>
<protein>
    <submittedName>
        <fullName evidence="1">Uncharacterized protein</fullName>
    </submittedName>
</protein>
<accession>A0ABW2YA03</accession>
<sequence>MRRASCRSSVADAADDRCCAPPIVDAVGDANVATRCRHGDAMPIMACIDRASRMPPVVPIRRPVRCPNMCVVVAPACVDRRRTLPNGSRNFAQSGLCGAEKRPLDEKKCSRRSPPFRRAPACPPCRRRRLCSSVDVSRVKHETAEKKMF</sequence>
<proteinExistence type="predicted"/>
<reference evidence="2" key="1">
    <citation type="journal article" date="2019" name="Int. J. Syst. Evol. Microbiol.">
        <title>The Global Catalogue of Microorganisms (GCM) 10K type strain sequencing project: providing services to taxonomists for standard genome sequencing and annotation.</title>
        <authorList>
            <consortium name="The Broad Institute Genomics Platform"/>
            <consortium name="The Broad Institute Genome Sequencing Center for Infectious Disease"/>
            <person name="Wu L."/>
            <person name="Ma J."/>
        </authorList>
    </citation>
    <scope>NUCLEOTIDE SEQUENCE [LARGE SCALE GENOMIC DNA]</scope>
    <source>
        <strain evidence="2">CCUG 55585</strain>
    </source>
</reference>
<keyword evidence="2" id="KW-1185">Reference proteome</keyword>
<evidence type="ECO:0000313" key="2">
    <source>
        <dbReference type="Proteomes" id="UP001597110"/>
    </source>
</evidence>
<name>A0ABW2YA03_9GAMM</name>
<dbReference type="Proteomes" id="UP001597110">
    <property type="component" value="Unassembled WGS sequence"/>
</dbReference>